<keyword evidence="1" id="KW-0521">NADP</keyword>
<reference evidence="3" key="1">
    <citation type="submission" date="2023-01" db="EMBL/GenBank/DDBJ databases">
        <title>The growth and conidiation of Purpureocillium lavendulum are regulated by nitrogen source and histone H3K14 acetylation.</title>
        <authorList>
            <person name="Tang P."/>
            <person name="Han J."/>
            <person name="Zhang C."/>
            <person name="Tang P."/>
            <person name="Qi F."/>
            <person name="Zhang K."/>
            <person name="Liang L."/>
        </authorList>
    </citation>
    <scope>NUCLEOTIDE SEQUENCE</scope>
    <source>
        <strain evidence="3">YMF1.00683</strain>
    </source>
</reference>
<evidence type="ECO:0000256" key="1">
    <source>
        <dbReference type="ARBA" id="ARBA00022857"/>
    </source>
</evidence>
<dbReference type="GO" id="GO:0016491">
    <property type="term" value="F:oxidoreductase activity"/>
    <property type="evidence" value="ECO:0007669"/>
    <property type="project" value="UniProtKB-KW"/>
</dbReference>
<comment type="caution">
    <text evidence="3">The sequence shown here is derived from an EMBL/GenBank/DDBJ whole genome shotgun (WGS) entry which is preliminary data.</text>
</comment>
<name>A0AB34G3I5_9HYPO</name>
<proteinExistence type="predicted"/>
<accession>A0AB34G3I5</accession>
<dbReference type="AlphaFoldDB" id="A0AB34G3I5"/>
<dbReference type="InterPro" id="IPR002347">
    <property type="entry name" value="SDR_fam"/>
</dbReference>
<dbReference type="PRINTS" id="PR00081">
    <property type="entry name" value="GDHRDH"/>
</dbReference>
<dbReference type="GO" id="GO:0005783">
    <property type="term" value="C:endoplasmic reticulum"/>
    <property type="evidence" value="ECO:0007669"/>
    <property type="project" value="TreeGrafter"/>
</dbReference>
<evidence type="ECO:0000313" key="3">
    <source>
        <dbReference type="EMBL" id="KAJ6445277.1"/>
    </source>
</evidence>
<keyword evidence="4" id="KW-1185">Reference proteome</keyword>
<gene>
    <name evidence="3" type="primary">HSD17B12</name>
    <name evidence="3" type="ORF">O9K51_00036</name>
</gene>
<evidence type="ECO:0000256" key="2">
    <source>
        <dbReference type="ARBA" id="ARBA00023002"/>
    </source>
</evidence>
<dbReference type="GO" id="GO:0030497">
    <property type="term" value="P:fatty acid elongation"/>
    <property type="evidence" value="ECO:0007669"/>
    <property type="project" value="TreeGrafter"/>
</dbReference>
<dbReference type="Pfam" id="PF00106">
    <property type="entry name" value="adh_short"/>
    <property type="match status" value="1"/>
</dbReference>
<organism evidence="3 4">
    <name type="scientific">Purpureocillium lavendulum</name>
    <dbReference type="NCBI Taxonomy" id="1247861"/>
    <lineage>
        <taxon>Eukaryota</taxon>
        <taxon>Fungi</taxon>
        <taxon>Dikarya</taxon>
        <taxon>Ascomycota</taxon>
        <taxon>Pezizomycotina</taxon>
        <taxon>Sordariomycetes</taxon>
        <taxon>Hypocreomycetidae</taxon>
        <taxon>Hypocreales</taxon>
        <taxon>Ophiocordycipitaceae</taxon>
        <taxon>Purpureocillium</taxon>
    </lineage>
</organism>
<dbReference type="Proteomes" id="UP001163105">
    <property type="component" value="Unassembled WGS sequence"/>
</dbReference>
<sequence>MANLLVNTLAVVGVTFVAYVVHAIWDFVSLHFFLPTQPLRLYHRGDGPGPAYALITGGSAGIGLGVALELVRQGFGVILLGHLADELEQAKRTLVELSPSGGAEVRTVVMDARTATPKDLEELVHSLDDQALQVSILVNNVGGNPIELPPLRKMSTYSCADVDAVIAQNARFMACLTALMLPLLSRAPSRPDERSLIINMSSAGYVGSPFLAMYGATKAFNLALSRGIARELDIGRTTRHVDCLAIIPGDVRSQGNSRGVTPGAPRWDAYGRCLLRTVDGAVSRKMRDLSPYWKHDLELRAMPWLDEARLTTELTKVIKRKKDAWDEYFSKTQ</sequence>
<dbReference type="PANTHER" id="PTHR43086:SF2">
    <property type="entry name" value="HYDROXYSTEROID DEHYDROGENASE-LIKE PROTEIN 1"/>
    <property type="match status" value="1"/>
</dbReference>
<dbReference type="Gene3D" id="3.40.50.720">
    <property type="entry name" value="NAD(P)-binding Rossmann-like Domain"/>
    <property type="match status" value="1"/>
</dbReference>
<protein>
    <submittedName>
        <fullName evidence="3">3-ketoacyl-CoA reductase</fullName>
    </submittedName>
</protein>
<dbReference type="EMBL" id="JAQHRD010000001">
    <property type="protein sequence ID" value="KAJ6445277.1"/>
    <property type="molecule type" value="Genomic_DNA"/>
</dbReference>
<dbReference type="SUPFAM" id="SSF51735">
    <property type="entry name" value="NAD(P)-binding Rossmann-fold domains"/>
    <property type="match status" value="1"/>
</dbReference>
<dbReference type="InterPro" id="IPR036291">
    <property type="entry name" value="NAD(P)-bd_dom_sf"/>
</dbReference>
<dbReference type="PANTHER" id="PTHR43086">
    <property type="entry name" value="VERY-LONG-CHAIN 3-OXOOACYL-COA REDUCTASE"/>
    <property type="match status" value="1"/>
</dbReference>
<evidence type="ECO:0000313" key="4">
    <source>
        <dbReference type="Proteomes" id="UP001163105"/>
    </source>
</evidence>
<keyword evidence="2" id="KW-0560">Oxidoreductase</keyword>